<keyword evidence="4" id="KW-0862">Zinc</keyword>
<feature type="compositionally biased region" description="Polar residues" evidence="6">
    <location>
        <begin position="1"/>
        <end position="18"/>
    </location>
</feature>
<sequence>MENSQSQQASTNPSVSTSHVRKVYTNDDVVQIRPTTRKGDVWSNYDLCVMIDGVEKARCKKCSKFYNPTSNTTLRTHKSGCSAVSQNDTSQGTIGADGQVFIFDNDAVRLDFTKFVIQQALPFNHFDNVKLTEIIKRRLQPRYQHVSRTTLRSDAFKLWETAKKDIIDGFRDYKYGVSITTDTWTAPHDATKRQRTSAPTSELGQYMATNFLITLRPEEFTNFDILAWWKEREIQFPILSAMARDLLTVQASTVASESAFSISGRIISERRSRLTPESVEVCVCLKDYLDGVDRVQHETSLEGPILEDVEETIAREEVDLGISPPNTELDEGEFEDLDIEHVDDTRAEGKGRIARVQIGLLIVEVEKRIMQFQNCIDQGLMHGNETPDAYPNRAQEYVDALAVIGEPVKDKDLVMLIISYLCEEYNSLKTTIIARQIPTAFSELHALLSSPSIPEARQAQILELVAQLNALGFLVSPVAPSGPQSFYGANPSNNNNKSNNNNNCGIIHRRSCPHTSEQNGYVERRNRHVVETGLNLLA</sequence>
<evidence type="ECO:0000256" key="1">
    <source>
        <dbReference type="ARBA" id="ARBA00004123"/>
    </source>
</evidence>
<keyword evidence="2" id="KW-0479">Metal-binding</keyword>
<dbReference type="InterPro" id="IPR052035">
    <property type="entry name" value="ZnF_BED_domain_contain"/>
</dbReference>
<dbReference type="InterPro" id="IPR008906">
    <property type="entry name" value="HATC_C_dom"/>
</dbReference>
<evidence type="ECO:0000256" key="3">
    <source>
        <dbReference type="ARBA" id="ARBA00022771"/>
    </source>
</evidence>
<evidence type="ECO:0000259" key="7">
    <source>
        <dbReference type="Pfam" id="PF05699"/>
    </source>
</evidence>
<comment type="subcellular location">
    <subcellularLocation>
        <location evidence="1">Nucleus</location>
    </subcellularLocation>
</comment>
<organism evidence="8 9">
    <name type="scientific">Tanacetum coccineum</name>
    <dbReference type="NCBI Taxonomy" id="301880"/>
    <lineage>
        <taxon>Eukaryota</taxon>
        <taxon>Viridiplantae</taxon>
        <taxon>Streptophyta</taxon>
        <taxon>Embryophyta</taxon>
        <taxon>Tracheophyta</taxon>
        <taxon>Spermatophyta</taxon>
        <taxon>Magnoliopsida</taxon>
        <taxon>eudicotyledons</taxon>
        <taxon>Gunneridae</taxon>
        <taxon>Pentapetalae</taxon>
        <taxon>asterids</taxon>
        <taxon>campanulids</taxon>
        <taxon>Asterales</taxon>
        <taxon>Asteraceae</taxon>
        <taxon>Asteroideae</taxon>
        <taxon>Anthemideae</taxon>
        <taxon>Anthemidinae</taxon>
        <taxon>Tanacetum</taxon>
    </lineage>
</organism>
<reference evidence="8" key="1">
    <citation type="journal article" date="2022" name="Int. J. Mol. Sci.">
        <title>Draft Genome of Tanacetum Coccineum: Genomic Comparison of Closely Related Tanacetum-Family Plants.</title>
        <authorList>
            <person name="Yamashiro T."/>
            <person name="Shiraishi A."/>
            <person name="Nakayama K."/>
            <person name="Satake H."/>
        </authorList>
    </citation>
    <scope>NUCLEOTIDE SEQUENCE</scope>
</reference>
<dbReference type="PANTHER" id="PTHR46481">
    <property type="entry name" value="ZINC FINGER BED DOMAIN-CONTAINING PROTEIN 4"/>
    <property type="match status" value="1"/>
</dbReference>
<proteinExistence type="predicted"/>
<accession>A0ABQ4WTM0</accession>
<evidence type="ECO:0000313" key="9">
    <source>
        <dbReference type="Proteomes" id="UP001151760"/>
    </source>
</evidence>
<protein>
    <submittedName>
        <fullName evidence="8">AC transposase</fullName>
    </submittedName>
</protein>
<dbReference type="PANTHER" id="PTHR46481:SF10">
    <property type="entry name" value="ZINC FINGER BED DOMAIN-CONTAINING PROTEIN 39"/>
    <property type="match status" value="1"/>
</dbReference>
<dbReference type="Proteomes" id="UP001151760">
    <property type="component" value="Unassembled WGS sequence"/>
</dbReference>
<keyword evidence="5" id="KW-0539">Nucleus</keyword>
<keyword evidence="3" id="KW-0863">Zinc-finger</keyword>
<dbReference type="SUPFAM" id="SSF53098">
    <property type="entry name" value="Ribonuclease H-like"/>
    <property type="match status" value="2"/>
</dbReference>
<dbReference type="InterPro" id="IPR012337">
    <property type="entry name" value="RNaseH-like_sf"/>
</dbReference>
<evidence type="ECO:0000256" key="4">
    <source>
        <dbReference type="ARBA" id="ARBA00022833"/>
    </source>
</evidence>
<keyword evidence="9" id="KW-1185">Reference proteome</keyword>
<reference evidence="8" key="2">
    <citation type="submission" date="2022-01" db="EMBL/GenBank/DDBJ databases">
        <authorList>
            <person name="Yamashiro T."/>
            <person name="Shiraishi A."/>
            <person name="Satake H."/>
            <person name="Nakayama K."/>
        </authorList>
    </citation>
    <scope>NUCLEOTIDE SEQUENCE</scope>
</reference>
<dbReference type="EMBL" id="BQNB010008920">
    <property type="protein sequence ID" value="GJS56203.1"/>
    <property type="molecule type" value="Genomic_DNA"/>
</dbReference>
<evidence type="ECO:0000256" key="2">
    <source>
        <dbReference type="ARBA" id="ARBA00022723"/>
    </source>
</evidence>
<name>A0ABQ4WTM0_9ASTR</name>
<feature type="region of interest" description="Disordered" evidence="6">
    <location>
        <begin position="1"/>
        <end position="20"/>
    </location>
</feature>
<evidence type="ECO:0000256" key="5">
    <source>
        <dbReference type="ARBA" id="ARBA00023242"/>
    </source>
</evidence>
<evidence type="ECO:0000313" key="8">
    <source>
        <dbReference type="EMBL" id="GJS56203.1"/>
    </source>
</evidence>
<evidence type="ECO:0000256" key="6">
    <source>
        <dbReference type="SAM" id="MobiDB-lite"/>
    </source>
</evidence>
<comment type="caution">
    <text evidence="8">The sequence shown here is derived from an EMBL/GenBank/DDBJ whole genome shotgun (WGS) entry which is preliminary data.</text>
</comment>
<gene>
    <name evidence="8" type="ORF">Tco_0629565</name>
</gene>
<dbReference type="Pfam" id="PF05699">
    <property type="entry name" value="Dimer_Tnp_hAT"/>
    <property type="match status" value="1"/>
</dbReference>
<feature type="domain" description="HAT C-terminal dimerisation" evidence="7">
    <location>
        <begin position="203"/>
        <end position="288"/>
    </location>
</feature>